<dbReference type="OrthoDB" id="9814490at2"/>
<evidence type="ECO:0000256" key="3">
    <source>
        <dbReference type="ARBA" id="ARBA00023315"/>
    </source>
</evidence>
<dbReference type="KEGG" id="pgs:CPT03_16760"/>
<evidence type="ECO:0000256" key="1">
    <source>
        <dbReference type="ARBA" id="ARBA00022679"/>
    </source>
</evidence>
<reference evidence="4 5" key="1">
    <citation type="submission" date="2017-10" db="EMBL/GenBank/DDBJ databases">
        <title>Whole genome of Pedobacter ginsengisoli T01R-27 isolated from tomato rhizosphere.</title>
        <authorList>
            <person name="Weon H.-Y."/>
            <person name="Lee S.A."/>
            <person name="Sang M.K."/>
            <person name="Song J."/>
        </authorList>
    </citation>
    <scope>NUCLEOTIDE SEQUENCE [LARGE SCALE GENOMIC DNA]</scope>
    <source>
        <strain evidence="4 5">T01R-27</strain>
    </source>
</reference>
<name>A0A2D1U8Q9_9SPHI</name>
<keyword evidence="2" id="KW-0677">Repeat</keyword>
<gene>
    <name evidence="4" type="ORF">CPT03_16760</name>
</gene>
<dbReference type="GO" id="GO:0016746">
    <property type="term" value="F:acyltransferase activity"/>
    <property type="evidence" value="ECO:0007669"/>
    <property type="project" value="UniProtKB-KW"/>
</dbReference>
<sequence>MNVFIIFCGRIFNFFENCKWKYVYHEYKRKYKLPESFSFSQGGTNIYGAGIFEGGEYSYIGQACIQISKNNIVKIGRNCRLAYNIRIYTISADPDDNLDVNPKGNNSRNPKSGDVIIGNGVWIGANVFINPGILIGDNSVIGANSVVTKNVAPNSIVGGVPAKLIRYKK</sequence>
<dbReference type="EMBL" id="CP024091">
    <property type="protein sequence ID" value="ATP57998.1"/>
    <property type="molecule type" value="Genomic_DNA"/>
</dbReference>
<evidence type="ECO:0000313" key="5">
    <source>
        <dbReference type="Proteomes" id="UP000223749"/>
    </source>
</evidence>
<dbReference type="Proteomes" id="UP000223749">
    <property type="component" value="Chromosome"/>
</dbReference>
<dbReference type="AlphaFoldDB" id="A0A2D1U8Q9"/>
<keyword evidence="1 4" id="KW-0808">Transferase</keyword>
<proteinExistence type="predicted"/>
<dbReference type="Gene3D" id="2.160.10.10">
    <property type="entry name" value="Hexapeptide repeat proteins"/>
    <property type="match status" value="1"/>
</dbReference>
<dbReference type="PROSITE" id="PS00101">
    <property type="entry name" value="HEXAPEP_TRANSFERASES"/>
    <property type="match status" value="1"/>
</dbReference>
<keyword evidence="3" id="KW-0012">Acyltransferase</keyword>
<protein>
    <submittedName>
        <fullName evidence="4">Acetyltransferase</fullName>
    </submittedName>
</protein>
<evidence type="ECO:0000313" key="4">
    <source>
        <dbReference type="EMBL" id="ATP57998.1"/>
    </source>
</evidence>
<dbReference type="InterPro" id="IPR018357">
    <property type="entry name" value="Hexapep_transf_CS"/>
</dbReference>
<dbReference type="InterPro" id="IPR011004">
    <property type="entry name" value="Trimer_LpxA-like_sf"/>
</dbReference>
<dbReference type="Pfam" id="PF00132">
    <property type="entry name" value="Hexapep"/>
    <property type="match status" value="1"/>
</dbReference>
<keyword evidence="5" id="KW-1185">Reference proteome</keyword>
<dbReference type="InterPro" id="IPR001451">
    <property type="entry name" value="Hexapep"/>
</dbReference>
<dbReference type="InterPro" id="IPR051159">
    <property type="entry name" value="Hexapeptide_acetyltransf"/>
</dbReference>
<evidence type="ECO:0000256" key="2">
    <source>
        <dbReference type="ARBA" id="ARBA00022737"/>
    </source>
</evidence>
<dbReference type="PANTHER" id="PTHR23416">
    <property type="entry name" value="SIALIC ACID SYNTHASE-RELATED"/>
    <property type="match status" value="1"/>
</dbReference>
<accession>A0A2D1U8Q9</accession>
<dbReference type="SUPFAM" id="SSF51161">
    <property type="entry name" value="Trimeric LpxA-like enzymes"/>
    <property type="match status" value="1"/>
</dbReference>
<organism evidence="4 5">
    <name type="scientific">Pedobacter ginsengisoli</name>
    <dbReference type="NCBI Taxonomy" id="363852"/>
    <lineage>
        <taxon>Bacteria</taxon>
        <taxon>Pseudomonadati</taxon>
        <taxon>Bacteroidota</taxon>
        <taxon>Sphingobacteriia</taxon>
        <taxon>Sphingobacteriales</taxon>
        <taxon>Sphingobacteriaceae</taxon>
        <taxon>Pedobacter</taxon>
    </lineage>
</organism>